<name>A0A0D6PAU6_9PROT</name>
<reference evidence="1 2" key="1">
    <citation type="submission" date="2012-11" db="EMBL/GenBank/DDBJ databases">
        <title>Whole genome sequence of Acidocella aminolytica 101 = DSM 11237.</title>
        <authorList>
            <person name="Azuma Y."/>
            <person name="Higashiura N."/>
            <person name="Hirakawa H."/>
            <person name="Matsushita K."/>
        </authorList>
    </citation>
    <scope>NUCLEOTIDE SEQUENCE [LARGE SCALE GENOMIC DNA]</scope>
    <source>
        <strain evidence="2">101 / DSM 11237</strain>
    </source>
</reference>
<organism evidence="1 2">
    <name type="scientific">Acidocella aminolytica 101 = DSM 11237</name>
    <dbReference type="NCBI Taxonomy" id="1120923"/>
    <lineage>
        <taxon>Bacteria</taxon>
        <taxon>Pseudomonadati</taxon>
        <taxon>Pseudomonadota</taxon>
        <taxon>Alphaproteobacteria</taxon>
        <taxon>Acetobacterales</taxon>
        <taxon>Acidocellaceae</taxon>
        <taxon>Acidocella</taxon>
    </lineage>
</organism>
<gene>
    <name evidence="1" type="ORF">Aam_010_053</name>
</gene>
<comment type="caution">
    <text evidence="1">The sequence shown here is derived from an EMBL/GenBank/DDBJ whole genome shotgun (WGS) entry which is preliminary data.</text>
</comment>
<accession>A0A0D6PAU6</accession>
<dbReference type="EMBL" id="BANC01000010">
    <property type="protein sequence ID" value="GAN78875.1"/>
    <property type="molecule type" value="Genomic_DNA"/>
</dbReference>
<sequence>MSTSKTVSKIIAMMPKAIAELKATGKNDAAGLIEANQKLLEDYFRGNGPRPVRPRKPIPDVIIGVQLAEEKKYEQKVQCEERELCPAI</sequence>
<dbReference type="RefSeq" id="WP_148359164.1">
    <property type="nucleotide sequence ID" value="NZ_BANC01000010.1"/>
</dbReference>
<keyword evidence="2" id="KW-1185">Reference proteome</keyword>
<evidence type="ECO:0000313" key="2">
    <source>
        <dbReference type="Proteomes" id="UP000032668"/>
    </source>
</evidence>
<proteinExistence type="predicted"/>
<dbReference type="AlphaFoldDB" id="A0A0D6PAU6"/>
<evidence type="ECO:0000313" key="1">
    <source>
        <dbReference type="EMBL" id="GAN78875.1"/>
    </source>
</evidence>
<dbReference type="Proteomes" id="UP000032668">
    <property type="component" value="Unassembled WGS sequence"/>
</dbReference>
<protein>
    <submittedName>
        <fullName evidence="1">Uncharacterized protein</fullName>
    </submittedName>
</protein>